<dbReference type="InterPro" id="IPR013783">
    <property type="entry name" value="Ig-like_fold"/>
</dbReference>
<evidence type="ECO:0000259" key="1">
    <source>
        <dbReference type="Pfam" id="PF08770"/>
    </source>
</evidence>
<accession>A0A3B0YZ17</accession>
<proteinExistence type="predicted"/>
<dbReference type="Pfam" id="PF08770">
    <property type="entry name" value="SoxZ"/>
    <property type="match status" value="1"/>
</dbReference>
<dbReference type="SUPFAM" id="SSF81296">
    <property type="entry name" value="E set domains"/>
    <property type="match status" value="1"/>
</dbReference>
<dbReference type="Gene3D" id="2.60.40.10">
    <property type="entry name" value="Immunoglobulins"/>
    <property type="match status" value="1"/>
</dbReference>
<dbReference type="InterPro" id="IPR014880">
    <property type="entry name" value="SoxZ_dom"/>
</dbReference>
<dbReference type="InterPro" id="IPR030995">
    <property type="entry name" value="SoxZ"/>
</dbReference>
<organism evidence="2">
    <name type="scientific">hydrothermal vent metagenome</name>
    <dbReference type="NCBI Taxonomy" id="652676"/>
    <lineage>
        <taxon>unclassified sequences</taxon>
        <taxon>metagenomes</taxon>
        <taxon>ecological metagenomes</taxon>
    </lineage>
</organism>
<protein>
    <recommendedName>
        <fullName evidence="1">Sulphur oxidation protein SoxZ domain-containing protein</fullName>
    </recommendedName>
</protein>
<sequence length="102" mass="11745">MSRSSITIRAKQKGEYTEVRLLIRHPMQSGKCGHRAEDEPFFIQELRCFHQKRLVVTAQLGTAIAENPYFTFRFKGGALGDKIKISWVDNRGNRDDQVAKIH</sequence>
<dbReference type="EMBL" id="UOFP01000134">
    <property type="protein sequence ID" value="VAW86315.1"/>
    <property type="molecule type" value="Genomic_DNA"/>
</dbReference>
<gene>
    <name evidence="2" type="ORF">MNBD_GAMMA18-1804</name>
</gene>
<evidence type="ECO:0000313" key="2">
    <source>
        <dbReference type="EMBL" id="VAW86315.1"/>
    </source>
</evidence>
<dbReference type="InterPro" id="IPR014756">
    <property type="entry name" value="Ig_E-set"/>
</dbReference>
<dbReference type="NCBIfam" id="TIGR04490">
    <property type="entry name" value="SoxZ_true"/>
    <property type="match status" value="1"/>
</dbReference>
<dbReference type="AlphaFoldDB" id="A0A3B0YZ17"/>
<name>A0A3B0YZ17_9ZZZZ</name>
<feature type="domain" description="Sulphur oxidation protein SoxZ" evidence="1">
    <location>
        <begin position="9"/>
        <end position="99"/>
    </location>
</feature>
<reference evidence="2" key="1">
    <citation type="submission" date="2018-06" db="EMBL/GenBank/DDBJ databases">
        <authorList>
            <person name="Zhirakovskaya E."/>
        </authorList>
    </citation>
    <scope>NUCLEOTIDE SEQUENCE</scope>
</reference>